<keyword evidence="1" id="KW-0812">Transmembrane</keyword>
<keyword evidence="3" id="KW-1185">Reference proteome</keyword>
<dbReference type="KEGG" id="vg:10329374"/>
<protein>
    <submittedName>
        <fullName evidence="2">Uncharacterized protein</fullName>
    </submittedName>
</protein>
<dbReference type="InterPro" id="IPR021355">
    <property type="entry name" value="Phage_Syn9_Gp224"/>
</dbReference>
<dbReference type="OrthoDB" id="23934at10239"/>
<feature type="transmembrane region" description="Helical" evidence="1">
    <location>
        <begin position="6"/>
        <end position="27"/>
    </location>
</feature>
<gene>
    <name evidence="2" type="ORF">PSSM7_234</name>
</gene>
<name>E3SNZ8_9CAUD</name>
<sequence length="81" mass="9341">MEPIIIALIVLFVIGAFILGVTVSWLAKGYVEDYIENAAYSKSVVHPEMFDEDGNMLHDELIYIRPTNPYWKFEDADEEED</sequence>
<evidence type="ECO:0000313" key="2">
    <source>
        <dbReference type="EMBL" id="ADO98873.1"/>
    </source>
</evidence>
<keyword evidence="1" id="KW-0472">Membrane</keyword>
<reference evidence="2 3" key="1">
    <citation type="journal article" date="2010" name="Environ. Microbiol.">
        <title>Genomic analysis of oceanic cyanobacterial myoviruses compared with T4-like myoviruses from diverse hosts and environments.</title>
        <authorList>
            <person name="Sullivan M.B."/>
            <person name="Huang K.H."/>
            <person name="Ignacio-Espinoza J.C."/>
            <person name="Berlin A.M."/>
            <person name="Kelly L."/>
            <person name="Weigele P.R."/>
            <person name="DeFrancesco A.S."/>
            <person name="Kern S.E."/>
            <person name="Thompson L.R."/>
            <person name="Young S."/>
            <person name="Yandava C."/>
            <person name="Fu R."/>
            <person name="Krastins B."/>
            <person name="Chase M."/>
            <person name="Sarracino D."/>
            <person name="Osburne M.S."/>
            <person name="Henn M.R."/>
            <person name="Chisholm S.W."/>
        </authorList>
    </citation>
    <scope>NUCLEOTIDE SEQUENCE [LARGE SCALE GENOMIC DNA]</scope>
    <source>
        <strain evidence="2">NATL1A-15</strain>
    </source>
</reference>
<dbReference type="RefSeq" id="YP_004325061.1">
    <property type="nucleotide sequence ID" value="NC_015290.1"/>
</dbReference>
<proteinExistence type="predicted"/>
<dbReference type="Proteomes" id="UP000006532">
    <property type="component" value="Segment"/>
</dbReference>
<accession>E3SNZ8</accession>
<organism evidence="2 3">
    <name type="scientific">Prochlorococcus phage P-SSM7</name>
    <dbReference type="NCBI Taxonomy" id="445688"/>
    <lineage>
        <taxon>Viruses</taxon>
        <taxon>Duplodnaviria</taxon>
        <taxon>Heunggongvirae</taxon>
        <taxon>Uroviricota</taxon>
        <taxon>Caudoviricetes</taxon>
        <taxon>Pantevenvirales</taxon>
        <taxon>Kyanoviridae</taxon>
        <taxon>Palaemonvirus</taxon>
        <taxon>Palaemonvirus pssm7</taxon>
    </lineage>
</organism>
<dbReference type="GeneID" id="10329374"/>
<keyword evidence="1" id="KW-1133">Transmembrane helix</keyword>
<dbReference type="EMBL" id="GU071103">
    <property type="protein sequence ID" value="ADO98873.1"/>
    <property type="molecule type" value="Genomic_DNA"/>
</dbReference>
<evidence type="ECO:0000256" key="1">
    <source>
        <dbReference type="SAM" id="Phobius"/>
    </source>
</evidence>
<evidence type="ECO:0000313" key="3">
    <source>
        <dbReference type="Proteomes" id="UP000006532"/>
    </source>
</evidence>
<dbReference type="Pfam" id="PF11189">
    <property type="entry name" value="DUF2973"/>
    <property type="match status" value="1"/>
</dbReference>